<evidence type="ECO:0000259" key="16">
    <source>
        <dbReference type="PROSITE" id="PS51805"/>
    </source>
</evidence>
<evidence type="ECO:0000256" key="9">
    <source>
        <dbReference type="ARBA" id="ARBA00023242"/>
    </source>
</evidence>
<evidence type="ECO:0000256" key="2">
    <source>
        <dbReference type="ARBA" id="ARBA00022553"/>
    </source>
</evidence>
<dbReference type="InterPro" id="IPR001487">
    <property type="entry name" value="Bromodomain"/>
</dbReference>
<dbReference type="PANTHER" id="PTHR13793:SF19">
    <property type="entry name" value="BROMODOMAIN AND PHD FINGER-CONTAINING PROTEIN 3"/>
    <property type="match status" value="1"/>
</dbReference>
<keyword evidence="3" id="KW-0479">Metal-binding</keyword>
<keyword evidence="18" id="KW-1185">Reference proteome</keyword>
<dbReference type="SUPFAM" id="SSF47370">
    <property type="entry name" value="Bromodomain"/>
    <property type="match status" value="1"/>
</dbReference>
<dbReference type="EMBL" id="AHAT01016738">
    <property type="status" value="NOT_ANNOTATED_CDS"/>
    <property type="molecule type" value="Genomic_DNA"/>
</dbReference>
<feature type="domain" description="Bromo" evidence="13">
    <location>
        <begin position="606"/>
        <end position="676"/>
    </location>
</feature>
<evidence type="ECO:0000256" key="1">
    <source>
        <dbReference type="ARBA" id="ARBA00004123"/>
    </source>
</evidence>
<evidence type="ECO:0000313" key="17">
    <source>
        <dbReference type="Ensembl" id="ENSLOCP00000013600.1"/>
    </source>
</evidence>
<dbReference type="InterPro" id="IPR000313">
    <property type="entry name" value="PWWP_dom"/>
</dbReference>
<evidence type="ECO:0000256" key="5">
    <source>
        <dbReference type="ARBA" id="ARBA00022771"/>
    </source>
</evidence>
<evidence type="ECO:0000256" key="4">
    <source>
        <dbReference type="ARBA" id="ARBA00022737"/>
    </source>
</evidence>
<keyword evidence="5 11" id="KW-0863">Zinc-finger</keyword>
<dbReference type="Pfam" id="PF00855">
    <property type="entry name" value="PWWP"/>
    <property type="match status" value="1"/>
</dbReference>
<dbReference type="InterPro" id="IPR019786">
    <property type="entry name" value="Zinc_finger_PHD-type_CS"/>
</dbReference>
<dbReference type="Gene3D" id="2.30.30.140">
    <property type="match status" value="1"/>
</dbReference>
<dbReference type="Gene3D" id="3.30.40.10">
    <property type="entry name" value="Zinc/RING finger domain, C3HC4 (zinc finger)"/>
    <property type="match status" value="2"/>
</dbReference>
<dbReference type="SMART" id="SM00293">
    <property type="entry name" value="PWWP"/>
    <property type="match status" value="1"/>
</dbReference>
<feature type="compositionally biased region" description="Low complexity" evidence="12">
    <location>
        <begin position="883"/>
        <end position="902"/>
    </location>
</feature>
<feature type="compositionally biased region" description="Basic residues" evidence="12">
    <location>
        <begin position="443"/>
        <end position="459"/>
    </location>
</feature>
<evidence type="ECO:0000256" key="11">
    <source>
        <dbReference type="PROSITE-ProRule" id="PRU00146"/>
    </source>
</evidence>
<dbReference type="Bgee" id="ENSLOCG00000011075">
    <property type="expression patterns" value="Expressed in camera-type eye and 13 other cell types or tissues"/>
</dbReference>
<dbReference type="PRINTS" id="PR00503">
    <property type="entry name" value="BROMODOMAIN"/>
</dbReference>
<sequence>AAVGGGLGPRSPSPYSLKVSPARETLTYAQAQKMVEVDLDGRLHRISIFDPLTVITEDEMTAQDIAECNSNKENSEQPLFPSSKPGRKPPATKGKKKDTAKHSSSSSSHHHPNSHTPHHALPKPTFHILDSYAPSEAPPLPAAYYRYMEKSAEELDAEAEYDMDEEDFAWLEMVNEKRVSDGQASVSPDAFELLMDRLEKESFLESRSQGPSQSAIDEDAFCCVCLDDECLNSNVILFCDICNLAVHQECYGVPYIPEGQWLCRCCLQSPSRPVDCVLCPNKGGAFKQTSDGRWAHVVCAIWIPEVCFANTVFLEPVEGVENIPPARWKLTCYICKQKGQGASIQCHKANCYTAFHVTCAQRAGLFMKIDPVRETNVNGTTFSVKKTAFCEAHSPPGATRKSSRLVGGCNSHLGEIGEGEEVDEERARDRGAGRGRASSLTQQHKRGAKKGSKLKRKVRKSLEVVSRRSTVPMVMVPQIPSHRLNKICTGVPVQRKNQFMQRLHNYWLLKRQSRNGVPLIRRLHSHLQAQRGAEQTESDEKVSAVKEELKYWQKLRHDLERARLLVELIRKREKLKREQVKVHQAAMELQLTPFLVLLRSTLDQLQEKDAAQIFAEPVNLKEVPDYLEFISQPMDFSTMRSKVEAHGYCSLADFEGDFNLMVSNCLKYNAKDTVFHRAAVRLRDLGGAILRHTQRQAQSIGFDSETGMHLPDSPKTQDFYRCSWEDVRTVVDNILLPENRLHMSPEDQLKELLDKLDMVTSMRSSGARTRRIRLLRREINSIRYKLGQQQRLLLNGDHTKPAPEEGLLVHRRTGGGPAGGIQRLLSDSGLNGLSLGVPPDLPSPSAPAVGRRTSVLFKKAKNGAKIPKGADSPLRNGGEEMHSTPLTPTPASDAPSPSLSPSERTPRRRPCSLSGSSDSEGEKSPRPAPEGGLTNGFGKHGESGSDSECGSLQAGTVPINRERIWSNCLHPCFSSLCPPSSAVSPPKRSRGKPALSRVPFLEGVNGDSDYTGAGRAVMTCVSATGRSLLMPFESSAELEPLDLVWAKCRGYPSYPALIIDPDMPREGLLHNGVPIPVPPLDVLRLGAQRQEEAGEKLFLVLFFDNKRTWSLLMGRLESLYSRVLFSYNKTSIRKSVQVAYDRAMIHLSRVRGDHGFVTSSYL</sequence>
<feature type="domain" description="PWWP" evidence="15">
    <location>
        <begin position="1040"/>
        <end position="1109"/>
    </location>
</feature>
<dbReference type="FunFam" id="3.30.40.10:FF:000008">
    <property type="entry name" value="Bromodomain containing 1, isoform CRA_a"/>
    <property type="match status" value="1"/>
</dbReference>
<dbReference type="PROSITE" id="PS51805">
    <property type="entry name" value="EPHD"/>
    <property type="match status" value="1"/>
</dbReference>
<dbReference type="SMART" id="SM00297">
    <property type="entry name" value="BROMO"/>
    <property type="match status" value="1"/>
</dbReference>
<dbReference type="Ensembl" id="ENSLOCT00000013629.1">
    <property type="protein sequence ID" value="ENSLOCP00000013600.1"/>
    <property type="gene ID" value="ENSLOCG00000011075.1"/>
</dbReference>
<feature type="region of interest" description="Disordered" evidence="12">
    <location>
        <begin position="70"/>
        <end position="124"/>
    </location>
</feature>
<protein>
    <submittedName>
        <fullName evidence="17">Bromodomain and PHD finger containing 3</fullName>
    </submittedName>
</protein>
<evidence type="ECO:0000259" key="15">
    <source>
        <dbReference type="PROSITE" id="PS50812"/>
    </source>
</evidence>
<feature type="region of interest" description="Disordered" evidence="12">
    <location>
        <begin position="417"/>
        <end position="462"/>
    </location>
</feature>
<evidence type="ECO:0000313" key="18">
    <source>
        <dbReference type="Proteomes" id="UP000018468"/>
    </source>
</evidence>
<evidence type="ECO:0000256" key="10">
    <source>
        <dbReference type="PROSITE-ProRule" id="PRU00035"/>
    </source>
</evidence>
<dbReference type="PROSITE" id="PS01359">
    <property type="entry name" value="ZF_PHD_1"/>
    <property type="match status" value="1"/>
</dbReference>
<dbReference type="InterPro" id="IPR036427">
    <property type="entry name" value="Bromodomain-like_sf"/>
</dbReference>
<dbReference type="CDD" id="cd15572">
    <property type="entry name" value="PHD_BRPF"/>
    <property type="match status" value="1"/>
</dbReference>
<keyword evidence="2" id="KW-0597">Phosphoprotein</keyword>
<dbReference type="SUPFAM" id="SSF57903">
    <property type="entry name" value="FYVE/PHD zinc finger"/>
    <property type="match status" value="2"/>
</dbReference>
<feature type="region of interest" description="Disordered" evidence="12">
    <location>
        <begin position="859"/>
        <end position="951"/>
    </location>
</feature>
<accession>W5MYZ1</accession>
<feature type="domain" description="PHD-type" evidence="16">
    <location>
        <begin position="273"/>
        <end position="394"/>
    </location>
</feature>
<dbReference type="GO" id="GO:0008270">
    <property type="term" value="F:zinc ion binding"/>
    <property type="evidence" value="ECO:0007669"/>
    <property type="project" value="UniProtKB-KW"/>
</dbReference>
<feature type="domain" description="PHD-type" evidence="14">
    <location>
        <begin position="219"/>
        <end position="269"/>
    </location>
</feature>
<dbReference type="SUPFAM" id="SSF63748">
    <property type="entry name" value="Tudor/PWWP/MBT"/>
    <property type="match status" value="1"/>
</dbReference>
<dbReference type="Proteomes" id="UP000018468">
    <property type="component" value="Linkage group LG3"/>
</dbReference>
<name>W5MYZ1_LEPOC</name>
<dbReference type="AlphaFoldDB" id="W5MYZ1"/>
<dbReference type="InterPro" id="IPR001965">
    <property type="entry name" value="Znf_PHD"/>
</dbReference>
<reference evidence="18" key="1">
    <citation type="submission" date="2011-12" db="EMBL/GenBank/DDBJ databases">
        <title>The Draft Genome of Lepisosteus oculatus.</title>
        <authorList>
            <consortium name="The Broad Institute Genome Assembly &amp; Analysis Group"/>
            <consortium name="Computational R&amp;D Group"/>
            <consortium name="and Sequencing Platform"/>
            <person name="Di Palma F."/>
            <person name="Alfoldi J."/>
            <person name="Johnson J."/>
            <person name="Berlin A."/>
            <person name="Gnerre S."/>
            <person name="Jaffe D."/>
            <person name="MacCallum I."/>
            <person name="Young S."/>
            <person name="Walker B.J."/>
            <person name="Lander E.S."/>
            <person name="Lindblad-Toh K."/>
        </authorList>
    </citation>
    <scope>NUCLEOTIDE SEQUENCE [LARGE SCALE GENOMIC DNA]</scope>
</reference>
<dbReference type="PROSITE" id="PS50812">
    <property type="entry name" value="PWWP"/>
    <property type="match status" value="1"/>
</dbReference>
<dbReference type="GeneTree" id="ENSGT00940000155056"/>
<keyword evidence="8 10" id="KW-0103">Bromodomain</keyword>
<dbReference type="GO" id="GO:0005634">
    <property type="term" value="C:nucleus"/>
    <property type="evidence" value="ECO:0007669"/>
    <property type="project" value="UniProtKB-SubCell"/>
</dbReference>
<dbReference type="Pfam" id="PF00439">
    <property type="entry name" value="Bromodomain"/>
    <property type="match status" value="1"/>
</dbReference>
<evidence type="ECO:0000256" key="8">
    <source>
        <dbReference type="ARBA" id="ARBA00023117"/>
    </source>
</evidence>
<evidence type="ECO:0000256" key="7">
    <source>
        <dbReference type="ARBA" id="ARBA00022990"/>
    </source>
</evidence>
<keyword evidence="4" id="KW-0677">Repeat</keyword>
<keyword evidence="7" id="KW-0007">Acetylation</keyword>
<dbReference type="InterPro" id="IPR019787">
    <property type="entry name" value="Znf_PHD-finger"/>
</dbReference>
<dbReference type="SMART" id="SM00249">
    <property type="entry name" value="PHD"/>
    <property type="match status" value="2"/>
</dbReference>
<dbReference type="PROSITE" id="PS00633">
    <property type="entry name" value="BROMODOMAIN_1"/>
    <property type="match status" value="1"/>
</dbReference>
<dbReference type="InterPro" id="IPR034732">
    <property type="entry name" value="EPHD"/>
</dbReference>
<dbReference type="InterPro" id="IPR050701">
    <property type="entry name" value="Histone_Mod_Regulator"/>
</dbReference>
<dbReference type="InterPro" id="IPR018359">
    <property type="entry name" value="Bromodomain_CS"/>
</dbReference>
<dbReference type="FunFam" id="2.30.30.140:FF:000008">
    <property type="entry name" value="Bromodomain containing 1, isoform CRA_b"/>
    <property type="match status" value="1"/>
</dbReference>
<dbReference type="Pfam" id="PF10513">
    <property type="entry name" value="EPL1"/>
    <property type="match status" value="1"/>
</dbReference>
<dbReference type="InterPro" id="IPR019542">
    <property type="entry name" value="Enhancer_polycomb-like_N"/>
</dbReference>
<dbReference type="CDD" id="cd05512">
    <property type="entry name" value="Bromo_brd1_like"/>
    <property type="match status" value="1"/>
</dbReference>
<dbReference type="InterPro" id="IPR011011">
    <property type="entry name" value="Znf_FYVE_PHD"/>
</dbReference>
<evidence type="ECO:0000256" key="3">
    <source>
        <dbReference type="ARBA" id="ARBA00022723"/>
    </source>
</evidence>
<dbReference type="PROSITE" id="PS50014">
    <property type="entry name" value="BROMODOMAIN_2"/>
    <property type="match status" value="1"/>
</dbReference>
<dbReference type="InterPro" id="IPR013083">
    <property type="entry name" value="Znf_RING/FYVE/PHD"/>
</dbReference>
<reference evidence="17" key="3">
    <citation type="submission" date="2025-09" db="UniProtKB">
        <authorList>
            <consortium name="Ensembl"/>
        </authorList>
    </citation>
    <scope>IDENTIFICATION</scope>
</reference>
<evidence type="ECO:0000259" key="14">
    <source>
        <dbReference type="PROSITE" id="PS50016"/>
    </source>
</evidence>
<proteinExistence type="predicted"/>
<dbReference type="PROSITE" id="PS50016">
    <property type="entry name" value="ZF_PHD_2"/>
    <property type="match status" value="1"/>
</dbReference>
<feature type="compositionally biased region" description="Basic residues" evidence="12">
    <location>
        <begin position="108"/>
        <end position="121"/>
    </location>
</feature>
<reference evidence="17" key="2">
    <citation type="submission" date="2025-08" db="UniProtKB">
        <authorList>
            <consortium name="Ensembl"/>
        </authorList>
    </citation>
    <scope>IDENTIFICATION</scope>
</reference>
<keyword evidence="9" id="KW-0539">Nucleus</keyword>
<dbReference type="PANTHER" id="PTHR13793">
    <property type="entry name" value="PHD FINGER PROTEINS"/>
    <property type="match status" value="1"/>
</dbReference>
<dbReference type="FunFam" id="3.30.40.10:FF:000007">
    <property type="entry name" value="Bromodomain containing 1, isoform CRA_b"/>
    <property type="match status" value="1"/>
</dbReference>
<comment type="subcellular location">
    <subcellularLocation>
        <location evidence="1">Nucleus</location>
    </subcellularLocation>
</comment>
<evidence type="ECO:0000256" key="12">
    <source>
        <dbReference type="SAM" id="MobiDB-lite"/>
    </source>
</evidence>
<evidence type="ECO:0000259" key="13">
    <source>
        <dbReference type="PROSITE" id="PS50014"/>
    </source>
</evidence>
<organism evidence="17 18">
    <name type="scientific">Lepisosteus oculatus</name>
    <name type="common">Spotted gar</name>
    <dbReference type="NCBI Taxonomy" id="7918"/>
    <lineage>
        <taxon>Eukaryota</taxon>
        <taxon>Metazoa</taxon>
        <taxon>Chordata</taxon>
        <taxon>Craniata</taxon>
        <taxon>Vertebrata</taxon>
        <taxon>Euteleostomi</taxon>
        <taxon>Actinopterygii</taxon>
        <taxon>Neopterygii</taxon>
        <taxon>Holostei</taxon>
        <taxon>Semionotiformes</taxon>
        <taxon>Lepisosteidae</taxon>
        <taxon>Lepisosteus</taxon>
    </lineage>
</organism>
<dbReference type="Pfam" id="PF13831">
    <property type="entry name" value="PHD_2"/>
    <property type="match status" value="1"/>
</dbReference>
<dbReference type="EMBL" id="AHAT01016737">
    <property type="status" value="NOT_ANNOTATED_CDS"/>
    <property type="molecule type" value="Genomic_DNA"/>
</dbReference>
<keyword evidence="6" id="KW-0862">Zinc</keyword>
<evidence type="ECO:0000256" key="6">
    <source>
        <dbReference type="ARBA" id="ARBA00022833"/>
    </source>
</evidence>
<dbReference type="Gene3D" id="1.20.920.10">
    <property type="entry name" value="Bromodomain-like"/>
    <property type="match status" value="1"/>
</dbReference>
<dbReference type="Pfam" id="PF13832">
    <property type="entry name" value="zf-HC5HC2H_2"/>
    <property type="match status" value="1"/>
</dbReference>